<evidence type="ECO:0000313" key="2">
    <source>
        <dbReference type="Proteomes" id="UP000294588"/>
    </source>
</evidence>
<gene>
    <name evidence="1" type="ORF">E0946_07025</name>
</gene>
<keyword evidence="2" id="KW-1185">Reference proteome</keyword>
<comment type="caution">
    <text evidence="1">The sequence shown here is derived from an EMBL/GenBank/DDBJ whole genome shotgun (WGS) entry which is preliminary data.</text>
</comment>
<name>A0AC61QHM1_9BACT</name>
<dbReference type="Proteomes" id="UP000294588">
    <property type="component" value="Unassembled WGS sequence"/>
</dbReference>
<sequence length="257" mass="29818">MMDLKSFNFLYGKVHKASKEEIMKELHLSEEEYQELEESLSETLQQIIEEKDKAKTIGPDFVRLTSYLYEDISDQQKGLPHPPAIKPRTGEKITLPAPETLTMPEISLAQAINQRKSLRKYSPQPLSLPELSFLLWATCWVKEFHSTKYNEFTRRNVPSAGSRHPMECYLLINKVESVPPGLYYYHPLEHALIKLQTSSDIAKEIYEACLEQSMVIEDAVTFIFTAVPYRASWRYQQRAYRYLYVDVGHIGQNVHLA</sequence>
<organism evidence="1 2">
    <name type="scientific">Candidatus Syntrophosphaera thermopropionivorans</name>
    <dbReference type="NCBI Taxonomy" id="2593015"/>
    <lineage>
        <taxon>Bacteria</taxon>
        <taxon>Pseudomonadati</taxon>
        <taxon>Candidatus Cloacimonadota</taxon>
        <taxon>Candidatus Cloacimonadia</taxon>
        <taxon>Candidatus Cloacimonadales</taxon>
        <taxon>Candidatus Cloacimonadaceae</taxon>
        <taxon>Candidatus Syntrophosphaera</taxon>
    </lineage>
</organism>
<reference evidence="1" key="1">
    <citation type="submission" date="2019-03" db="EMBL/GenBank/DDBJ databases">
        <title>Candidatus Syntrophosphaera thermopropionivorans: a novel player in syntrophic propionate oxidation during anaerobic digestion.</title>
        <authorList>
            <person name="Dyksma S."/>
        </authorList>
    </citation>
    <scope>NUCLEOTIDE SEQUENCE</scope>
    <source>
        <strain evidence="1">W5</strain>
    </source>
</reference>
<dbReference type="EMBL" id="SMOG01000041">
    <property type="protein sequence ID" value="TDF72449.1"/>
    <property type="molecule type" value="Genomic_DNA"/>
</dbReference>
<proteinExistence type="predicted"/>
<evidence type="ECO:0000313" key="1">
    <source>
        <dbReference type="EMBL" id="TDF72449.1"/>
    </source>
</evidence>
<feature type="non-terminal residue" evidence="1">
    <location>
        <position position="257"/>
    </location>
</feature>
<protein>
    <submittedName>
        <fullName evidence="1">SagB/ThcOx family dehydrogenase</fullName>
    </submittedName>
</protein>
<accession>A0AC61QHM1</accession>